<dbReference type="Proteomes" id="UP001145021">
    <property type="component" value="Unassembled WGS sequence"/>
</dbReference>
<feature type="compositionally biased region" description="Low complexity" evidence="1">
    <location>
        <begin position="10"/>
        <end position="34"/>
    </location>
</feature>
<feature type="compositionally biased region" description="Basic and acidic residues" evidence="1">
    <location>
        <begin position="120"/>
        <end position="156"/>
    </location>
</feature>
<gene>
    <name evidence="2" type="ORF">LPJ64_004238</name>
</gene>
<feature type="region of interest" description="Disordered" evidence="1">
    <location>
        <begin position="120"/>
        <end position="174"/>
    </location>
</feature>
<sequence>MSTTAEQTKVTEATPAPAVEAAAAAPAVEATTEAPKAEEKAAEVAAEEPKAAEADKPAEEEAKADEPKAEDKADEADKPADEAAKTEESALNKLKRRSTVVKTKAGGVLSRIKKLLTRTAKETKEEAKTEEQPKADEEAKPEEVAAEEPKAEESKDSAVVAEAAKTEEAAAPKAVEATPATNAGLQVFPPYAAVLGKAHLICVLWLPRSNLLERRLQVRLVCNQDHLLHNPNGLFSENRMVHLALLLCDNTVPRRVQLVPKEYK</sequence>
<proteinExistence type="predicted"/>
<accession>A0A9W8CJ87</accession>
<protein>
    <submittedName>
        <fullName evidence="2">Uncharacterized protein</fullName>
    </submittedName>
</protein>
<evidence type="ECO:0000313" key="3">
    <source>
        <dbReference type="Proteomes" id="UP001145021"/>
    </source>
</evidence>
<dbReference type="EMBL" id="JANBOH010000197">
    <property type="protein sequence ID" value="KAJ1644040.1"/>
    <property type="molecule type" value="Genomic_DNA"/>
</dbReference>
<feature type="compositionally biased region" description="Basic and acidic residues" evidence="1">
    <location>
        <begin position="35"/>
        <end position="90"/>
    </location>
</feature>
<name>A0A9W8CJ87_9FUNG</name>
<reference evidence="2" key="1">
    <citation type="submission" date="2022-07" db="EMBL/GenBank/DDBJ databases">
        <title>Phylogenomic reconstructions and comparative analyses of Kickxellomycotina fungi.</title>
        <authorList>
            <person name="Reynolds N.K."/>
            <person name="Stajich J.E."/>
            <person name="Barry K."/>
            <person name="Grigoriev I.V."/>
            <person name="Crous P."/>
            <person name="Smith M.E."/>
        </authorList>
    </citation>
    <scope>NUCLEOTIDE SEQUENCE</scope>
    <source>
        <strain evidence="2">NBRC 105413</strain>
    </source>
</reference>
<feature type="region of interest" description="Disordered" evidence="1">
    <location>
        <begin position="1"/>
        <end position="105"/>
    </location>
</feature>
<organism evidence="2 3">
    <name type="scientific">Coemansia asiatica</name>
    <dbReference type="NCBI Taxonomy" id="1052880"/>
    <lineage>
        <taxon>Eukaryota</taxon>
        <taxon>Fungi</taxon>
        <taxon>Fungi incertae sedis</taxon>
        <taxon>Zoopagomycota</taxon>
        <taxon>Kickxellomycotina</taxon>
        <taxon>Kickxellomycetes</taxon>
        <taxon>Kickxellales</taxon>
        <taxon>Kickxellaceae</taxon>
        <taxon>Coemansia</taxon>
    </lineage>
</organism>
<keyword evidence="3" id="KW-1185">Reference proteome</keyword>
<comment type="caution">
    <text evidence="2">The sequence shown here is derived from an EMBL/GenBank/DDBJ whole genome shotgun (WGS) entry which is preliminary data.</text>
</comment>
<dbReference type="AlphaFoldDB" id="A0A9W8CJ87"/>
<evidence type="ECO:0000256" key="1">
    <source>
        <dbReference type="SAM" id="MobiDB-lite"/>
    </source>
</evidence>
<evidence type="ECO:0000313" key="2">
    <source>
        <dbReference type="EMBL" id="KAJ1644040.1"/>
    </source>
</evidence>